<keyword evidence="1" id="KW-0732">Signal</keyword>
<keyword evidence="3" id="KW-1185">Reference proteome</keyword>
<organism evidence="2 3">
    <name type="scientific">Xanthobacter agilis</name>
    <dbReference type="NCBI Taxonomy" id="47492"/>
    <lineage>
        <taxon>Bacteria</taxon>
        <taxon>Pseudomonadati</taxon>
        <taxon>Pseudomonadota</taxon>
        <taxon>Alphaproteobacteria</taxon>
        <taxon>Hyphomicrobiales</taxon>
        <taxon>Xanthobacteraceae</taxon>
        <taxon>Xanthobacter</taxon>
    </lineage>
</organism>
<protein>
    <submittedName>
        <fullName evidence="2">Uncharacterized protein YjeT (DUF2065 family)</fullName>
    </submittedName>
</protein>
<comment type="caution">
    <text evidence="2">The sequence shown here is derived from an EMBL/GenBank/DDBJ whole genome shotgun (WGS) entry which is preliminary data.</text>
</comment>
<feature type="signal peptide" evidence="1">
    <location>
        <begin position="1"/>
        <end position="21"/>
    </location>
</feature>
<accession>A0ABU0LG17</accession>
<dbReference type="Proteomes" id="UP001241747">
    <property type="component" value="Unassembled WGS sequence"/>
</dbReference>
<feature type="chain" id="PRO_5046942920" evidence="1">
    <location>
        <begin position="22"/>
        <end position="39"/>
    </location>
</feature>
<name>A0ABU0LG17_XANAG</name>
<gene>
    <name evidence="2" type="ORF">QOZ94_002893</name>
</gene>
<reference evidence="2 3" key="1">
    <citation type="submission" date="2023-07" db="EMBL/GenBank/DDBJ databases">
        <title>Genomic Encyclopedia of Type Strains, Phase IV (KMG-IV): sequencing the most valuable type-strain genomes for metagenomic binning, comparative biology and taxonomic classification.</title>
        <authorList>
            <person name="Goeker M."/>
        </authorList>
    </citation>
    <scope>NUCLEOTIDE SEQUENCE [LARGE SCALE GENOMIC DNA]</scope>
    <source>
        <strain evidence="2 3">DSM 3770</strain>
    </source>
</reference>
<evidence type="ECO:0000313" key="3">
    <source>
        <dbReference type="Proteomes" id="UP001241747"/>
    </source>
</evidence>
<evidence type="ECO:0000256" key="1">
    <source>
        <dbReference type="SAM" id="SignalP"/>
    </source>
</evidence>
<proteinExistence type="predicted"/>
<sequence length="39" mass="3912">MLRKLAVASALVAILGIAAFFAPHEATTTALTLSTATPA</sequence>
<dbReference type="EMBL" id="JAUSVY010000006">
    <property type="protein sequence ID" value="MDQ0506089.1"/>
    <property type="molecule type" value="Genomic_DNA"/>
</dbReference>
<evidence type="ECO:0000313" key="2">
    <source>
        <dbReference type="EMBL" id="MDQ0506089.1"/>
    </source>
</evidence>